<dbReference type="OrthoDB" id="1334205at2759"/>
<keyword evidence="2" id="KW-1185">Reference proteome</keyword>
<gene>
    <name evidence="1" type="ORF">NW762_013806</name>
</gene>
<comment type="caution">
    <text evidence="1">The sequence shown here is derived from an EMBL/GenBank/DDBJ whole genome shotgun (WGS) entry which is preliminary data.</text>
</comment>
<name>A0A9W8V8F4_9HYPO</name>
<dbReference type="EMBL" id="JAOQAZ010000044">
    <property type="protein sequence ID" value="KAJ4246061.1"/>
    <property type="molecule type" value="Genomic_DNA"/>
</dbReference>
<accession>A0A9W8V8F4</accession>
<sequence>MSIQGRCFDFSFAVNRNPPTPTFRVVESENELDIISSLFHISFDKKRFSRNELSVRIVGKVTLWGSYWRYGQEAGLERFNLGGTGRILDLVDGRYDVGDGVLAREGYSALDDSQSMLFEDDGFVSPHREVDRVNGYLFCYGPDYHGVMTCLYDTSGR</sequence>
<proteinExistence type="predicted"/>
<dbReference type="Proteomes" id="UP001152049">
    <property type="component" value="Unassembled WGS sequence"/>
</dbReference>
<protein>
    <submittedName>
        <fullName evidence="1">Uncharacterized protein</fullName>
    </submittedName>
</protein>
<reference evidence="1" key="1">
    <citation type="submission" date="2022-09" db="EMBL/GenBank/DDBJ databases">
        <title>Fusarium specimens isolated from Avocado Roots.</title>
        <authorList>
            <person name="Stajich J."/>
            <person name="Roper C."/>
            <person name="Heimlech-Rivalta G."/>
        </authorList>
    </citation>
    <scope>NUCLEOTIDE SEQUENCE</scope>
    <source>
        <strain evidence="1">CF00136</strain>
    </source>
</reference>
<dbReference type="AlphaFoldDB" id="A0A9W8V8F4"/>
<evidence type="ECO:0000313" key="2">
    <source>
        <dbReference type="Proteomes" id="UP001152049"/>
    </source>
</evidence>
<evidence type="ECO:0000313" key="1">
    <source>
        <dbReference type="EMBL" id="KAJ4246061.1"/>
    </source>
</evidence>
<organism evidence="1 2">
    <name type="scientific">Fusarium torreyae</name>
    <dbReference type="NCBI Taxonomy" id="1237075"/>
    <lineage>
        <taxon>Eukaryota</taxon>
        <taxon>Fungi</taxon>
        <taxon>Dikarya</taxon>
        <taxon>Ascomycota</taxon>
        <taxon>Pezizomycotina</taxon>
        <taxon>Sordariomycetes</taxon>
        <taxon>Hypocreomycetidae</taxon>
        <taxon>Hypocreales</taxon>
        <taxon>Nectriaceae</taxon>
        <taxon>Fusarium</taxon>
    </lineage>
</organism>